<dbReference type="AlphaFoldDB" id="A0A1M4ZJB3"/>
<sequence length="238" mass="27011">MQFRLLLLCLPLWISCQNTPTTPITVAKETPVTDTLLFPKSAEGSYSQQKKVVQDMRKGLRPSDSNNETSRVFTAIMVQHLIPHWIGTPWSFEGHPEQPGTQPVACSYFVATVLRDAGVVSNRYRMAQLGPEDEARYLSEKDAILTLSFSDVDSGKKLLAEKIPEGIHFIGFGDLHVGFIYRKGNQMVFIHSYYKDKIGVIIDPVENSPLWEICRRFYVYPLSGNTPFLQRWKTKKAA</sequence>
<keyword evidence="2" id="KW-1185">Reference proteome</keyword>
<dbReference type="STRING" id="1124188.SAMN05444377_104193"/>
<evidence type="ECO:0000313" key="2">
    <source>
        <dbReference type="Proteomes" id="UP000184147"/>
    </source>
</evidence>
<dbReference type="RefSeq" id="WP_143161720.1">
    <property type="nucleotide sequence ID" value="NZ_FQVQ01000004.1"/>
</dbReference>
<protein>
    <submittedName>
        <fullName evidence="1">Uncharacterized protein</fullName>
    </submittedName>
</protein>
<organism evidence="1 2">
    <name type="scientific">Flavobacterium fontis</name>
    <dbReference type="NCBI Taxonomy" id="1124188"/>
    <lineage>
        <taxon>Bacteria</taxon>
        <taxon>Pseudomonadati</taxon>
        <taxon>Bacteroidota</taxon>
        <taxon>Flavobacteriia</taxon>
        <taxon>Flavobacteriales</taxon>
        <taxon>Flavobacteriaceae</taxon>
        <taxon>Flavobacterium</taxon>
    </lineage>
</organism>
<gene>
    <name evidence="1" type="ORF">SAMN05444377_104193</name>
</gene>
<dbReference type="Gene3D" id="3.90.1720.10">
    <property type="entry name" value="endopeptidase domain like (from Nostoc punctiforme)"/>
    <property type="match status" value="1"/>
</dbReference>
<proteinExistence type="predicted"/>
<dbReference type="PROSITE" id="PS51257">
    <property type="entry name" value="PROKAR_LIPOPROTEIN"/>
    <property type="match status" value="1"/>
</dbReference>
<dbReference type="OrthoDB" id="944017at2"/>
<dbReference type="Proteomes" id="UP000184147">
    <property type="component" value="Unassembled WGS sequence"/>
</dbReference>
<accession>A0A1M4ZJB3</accession>
<dbReference type="EMBL" id="FQVQ01000004">
    <property type="protein sequence ID" value="SHF17636.1"/>
    <property type="molecule type" value="Genomic_DNA"/>
</dbReference>
<reference evidence="1 2" key="1">
    <citation type="submission" date="2016-11" db="EMBL/GenBank/DDBJ databases">
        <authorList>
            <person name="Jaros S."/>
            <person name="Januszkiewicz K."/>
            <person name="Wedrychowicz H."/>
        </authorList>
    </citation>
    <scope>NUCLEOTIDE SEQUENCE [LARGE SCALE GENOMIC DNA]</scope>
    <source>
        <strain evidence="1 2">DSM 25660</strain>
    </source>
</reference>
<evidence type="ECO:0000313" key="1">
    <source>
        <dbReference type="EMBL" id="SHF17636.1"/>
    </source>
</evidence>
<name>A0A1M4ZJB3_9FLAO</name>